<dbReference type="RefSeq" id="WP_102482536.1">
    <property type="nucleotide sequence ID" value="NZ_MCSW01000174.1"/>
</dbReference>
<accession>A0A2N7CDW4</accession>
<organism evidence="1 2">
    <name type="scientific">Vibrio splendidus</name>
    <dbReference type="NCBI Taxonomy" id="29497"/>
    <lineage>
        <taxon>Bacteria</taxon>
        <taxon>Pseudomonadati</taxon>
        <taxon>Pseudomonadota</taxon>
        <taxon>Gammaproteobacteria</taxon>
        <taxon>Vibrionales</taxon>
        <taxon>Vibrionaceae</taxon>
        <taxon>Vibrio</taxon>
    </lineage>
</organism>
<reference evidence="2" key="1">
    <citation type="submission" date="2016-07" db="EMBL/GenBank/DDBJ databases">
        <title>Nontailed viruses are major unrecognized killers of bacteria in the ocean.</title>
        <authorList>
            <person name="Kauffman K."/>
            <person name="Hussain F."/>
            <person name="Yang J."/>
            <person name="Arevalo P."/>
            <person name="Brown J."/>
            <person name="Cutler M."/>
            <person name="Kelly L."/>
            <person name="Polz M.F."/>
        </authorList>
    </citation>
    <scope>NUCLEOTIDE SEQUENCE [LARGE SCALE GENOMIC DNA]</scope>
    <source>
        <strain evidence="2">10N.286.54.F3</strain>
    </source>
</reference>
<protein>
    <recommendedName>
        <fullName evidence="3">Lipoprotein</fullName>
    </recommendedName>
</protein>
<comment type="caution">
    <text evidence="1">The sequence shown here is derived from an EMBL/GenBank/DDBJ whole genome shotgun (WGS) entry which is preliminary data.</text>
</comment>
<dbReference type="AlphaFoldDB" id="A0A2N7CDW4"/>
<sequence length="181" mass="19983">MKKILAIALASTVVGCKTLPNDSTNTLASPHGDGALAIATVVSKYDSTYPCETFTFDMQRENEGEVETVEPEILRFFVYEDKEYALFDGIKPGNYVLSQFRCNIERGYVVDGKSHLSIDIETSVAIEANAVTVSPELIYATQDEDLSFSIRIQALPGYVKAIEPSLSEAIDDNWKLIFPDS</sequence>
<dbReference type="PROSITE" id="PS51257">
    <property type="entry name" value="PROKAR_LIPOPROTEIN"/>
    <property type="match status" value="1"/>
</dbReference>
<evidence type="ECO:0000313" key="1">
    <source>
        <dbReference type="EMBL" id="PMF21027.1"/>
    </source>
</evidence>
<dbReference type="EMBL" id="MCSW01000174">
    <property type="protein sequence ID" value="PMF21027.1"/>
    <property type="molecule type" value="Genomic_DNA"/>
</dbReference>
<proteinExistence type="predicted"/>
<name>A0A2N7CDW4_VIBSP</name>
<evidence type="ECO:0000313" key="2">
    <source>
        <dbReference type="Proteomes" id="UP000235405"/>
    </source>
</evidence>
<evidence type="ECO:0008006" key="3">
    <source>
        <dbReference type="Google" id="ProtNLM"/>
    </source>
</evidence>
<dbReference type="Proteomes" id="UP000235405">
    <property type="component" value="Unassembled WGS sequence"/>
</dbReference>
<gene>
    <name evidence="1" type="ORF">BCV19_09855</name>
</gene>